<evidence type="ECO:0000313" key="3">
    <source>
        <dbReference type="Proteomes" id="UP000197003"/>
    </source>
</evidence>
<proteinExistence type="predicted"/>
<dbReference type="Proteomes" id="UP000197003">
    <property type="component" value="Chromosome"/>
</dbReference>
<gene>
    <name evidence="2" type="ORF">B9G79_11335</name>
</gene>
<dbReference type="Pfam" id="PF11306">
    <property type="entry name" value="DUF3108"/>
    <property type="match status" value="1"/>
</dbReference>
<evidence type="ECO:0000313" key="2">
    <source>
        <dbReference type="EMBL" id="ASD64117.1"/>
    </source>
</evidence>
<dbReference type="InterPro" id="IPR021457">
    <property type="entry name" value="DUF3108"/>
</dbReference>
<dbReference type="EMBL" id="CP020946">
    <property type="protein sequence ID" value="ASD64117.1"/>
    <property type="molecule type" value="Genomic_DNA"/>
</dbReference>
<feature type="region of interest" description="Disordered" evidence="1">
    <location>
        <begin position="55"/>
        <end position="164"/>
    </location>
</feature>
<organism evidence="2 3">
    <name type="scientific">Bdellovibrio bacteriovorus</name>
    <dbReference type="NCBI Taxonomy" id="959"/>
    <lineage>
        <taxon>Bacteria</taxon>
        <taxon>Pseudomonadati</taxon>
        <taxon>Bdellovibrionota</taxon>
        <taxon>Bdellovibrionia</taxon>
        <taxon>Bdellovibrionales</taxon>
        <taxon>Pseudobdellovibrionaceae</taxon>
        <taxon>Bdellovibrio</taxon>
    </lineage>
</organism>
<accession>A0A1Z3N9I6</accession>
<feature type="compositionally biased region" description="Low complexity" evidence="1">
    <location>
        <begin position="117"/>
        <end position="144"/>
    </location>
</feature>
<reference evidence="2 3" key="1">
    <citation type="submission" date="2017-04" db="EMBL/GenBank/DDBJ databases">
        <title>Whole genome sequence of Bdellovibrio bacteriovorus strain SSB218315.</title>
        <authorList>
            <person name="Oyedara O."/>
            <person name="Rodriguez-Perez M.A."/>
        </authorList>
    </citation>
    <scope>NUCLEOTIDE SEQUENCE [LARGE SCALE GENOMIC DNA]</scope>
    <source>
        <strain evidence="2 3">SSB218315</strain>
    </source>
</reference>
<sequence>MDVGASTVEGLPVNKLLLGALVSLFLVSCSTSFLKYEKADQLKKNEEFEGAVTIVKPQTEAPPEGAAESTAAEPAAAKSETPGTADKSAAKTSAKAPGKTSAKPTGKAAEKTDVKASAKTAAAPAGKPAAKTTKSAKTETAASEPAARQPDIEDSEGFNGRRPVNDPFRVGEEVVHDVHYFKVSAGELRMKVEPFAMVNNRKSYTFAVEIRTSSLFSSFYSVEDRVETFVDYEDLVPRVFQLHVKESGQLREAKMLFDVEKNTATFWEKKVTKDHGEEEKKQNWEILPYTQNVYSAIYYMRNFKWETGKEYSFRVGNDNENLVFSGKALRREVLNTKLGPIKAIVVQPKITLKGKLNPIGDNFIWLSDDDRKFILRIESKIKIGTLVSEVVEIKPGK</sequence>
<protein>
    <recommendedName>
        <fullName evidence="4">DUF3108 domain-containing protein</fullName>
    </recommendedName>
</protein>
<feature type="compositionally biased region" description="Low complexity" evidence="1">
    <location>
        <begin position="59"/>
        <end position="105"/>
    </location>
</feature>
<dbReference type="AlphaFoldDB" id="A0A1Z3N9I6"/>
<dbReference type="OrthoDB" id="5290931at2"/>
<evidence type="ECO:0008006" key="4">
    <source>
        <dbReference type="Google" id="ProtNLM"/>
    </source>
</evidence>
<evidence type="ECO:0000256" key="1">
    <source>
        <dbReference type="SAM" id="MobiDB-lite"/>
    </source>
</evidence>
<name>A0A1Z3N9I6_BDEBC</name>